<dbReference type="Pfam" id="PF00630">
    <property type="entry name" value="Filamin"/>
    <property type="match status" value="1"/>
</dbReference>
<feature type="repeat" description="NHL" evidence="3">
    <location>
        <begin position="141"/>
        <end position="181"/>
    </location>
</feature>
<accession>A0A8S4MMZ9</accession>
<dbReference type="PROSITE" id="PS50194">
    <property type="entry name" value="FILAMIN_REPEAT"/>
    <property type="match status" value="1"/>
</dbReference>
<dbReference type="InterPro" id="IPR013783">
    <property type="entry name" value="Ig-like_fold"/>
</dbReference>
<proteinExistence type="predicted"/>
<dbReference type="Pfam" id="PF01436">
    <property type="entry name" value="NHL"/>
    <property type="match status" value="1"/>
</dbReference>
<reference evidence="4" key="1">
    <citation type="submission" date="2022-01" db="EMBL/GenBank/DDBJ databases">
        <authorList>
            <person name="Braso-Vives M."/>
        </authorList>
    </citation>
    <scope>NUCLEOTIDE SEQUENCE</scope>
</reference>
<dbReference type="InterPro" id="IPR011042">
    <property type="entry name" value="6-blade_b-propeller_TolB-like"/>
</dbReference>
<keyword evidence="5" id="KW-1185">Reference proteome</keyword>
<dbReference type="PROSITE" id="PS51125">
    <property type="entry name" value="NHL"/>
    <property type="match status" value="1"/>
</dbReference>
<dbReference type="InterPro" id="IPR047153">
    <property type="entry name" value="TRIM45/56/19-like"/>
</dbReference>
<dbReference type="AlphaFoldDB" id="A0A8S4MMZ9"/>
<evidence type="ECO:0000256" key="1">
    <source>
        <dbReference type="ARBA" id="ARBA00022737"/>
    </source>
</evidence>
<dbReference type="Gene3D" id="2.120.10.30">
    <property type="entry name" value="TolB, C-terminal domain"/>
    <property type="match status" value="1"/>
</dbReference>
<sequence>MREKEILSQIDEQCQADSKALQTKKEAIELELVGLASAQTFCQQAVEHGSDVHILEVGNQVQTRVETLLTKQLDLESNFSEFQFIENTANLQMKRRGVWEISYVPEVMGNHRLEIKVNSRDVTQSPFDVEVQERDTPVLAIGQEGNGVEELDRPIDVAVDKDGNIAVVDRGERRVQVFTDTVLKDGRMVVADGVVSPFAA</sequence>
<evidence type="ECO:0000313" key="5">
    <source>
        <dbReference type="Proteomes" id="UP000838412"/>
    </source>
</evidence>
<dbReference type="InterPro" id="IPR017868">
    <property type="entry name" value="Filamin/ABP280_repeat-like"/>
</dbReference>
<name>A0A8S4MMZ9_BRALA</name>
<evidence type="ECO:0000256" key="3">
    <source>
        <dbReference type="PROSITE-ProRule" id="PRU00504"/>
    </source>
</evidence>
<keyword evidence="1" id="KW-0677">Repeat</keyword>
<dbReference type="Gene3D" id="2.60.40.10">
    <property type="entry name" value="Immunoglobulins"/>
    <property type="match status" value="1"/>
</dbReference>
<dbReference type="InterPro" id="IPR001258">
    <property type="entry name" value="NHL_repeat"/>
</dbReference>
<dbReference type="GO" id="GO:0006513">
    <property type="term" value="P:protein monoubiquitination"/>
    <property type="evidence" value="ECO:0007669"/>
    <property type="project" value="TreeGrafter"/>
</dbReference>
<gene>
    <name evidence="4" type="primary">TRIM71</name>
    <name evidence="4" type="ORF">BLAG_LOCUS26059</name>
</gene>
<dbReference type="PANTHER" id="PTHR25462">
    <property type="entry name" value="BONUS, ISOFORM C-RELATED"/>
    <property type="match status" value="1"/>
</dbReference>
<dbReference type="Proteomes" id="UP000838412">
    <property type="component" value="Unassembled WGS sequence"/>
</dbReference>
<dbReference type="SUPFAM" id="SSF81296">
    <property type="entry name" value="E set domains"/>
    <property type="match status" value="1"/>
</dbReference>
<feature type="repeat" description="Filamin" evidence="2">
    <location>
        <begin position="97"/>
        <end position="131"/>
    </location>
</feature>
<dbReference type="InterPro" id="IPR014756">
    <property type="entry name" value="Ig_E-set"/>
</dbReference>
<organism evidence="4 5">
    <name type="scientific">Branchiostoma lanceolatum</name>
    <name type="common">Common lancelet</name>
    <name type="synonym">Amphioxus lanceolatum</name>
    <dbReference type="NCBI Taxonomy" id="7740"/>
    <lineage>
        <taxon>Eukaryota</taxon>
        <taxon>Metazoa</taxon>
        <taxon>Chordata</taxon>
        <taxon>Cephalochordata</taxon>
        <taxon>Leptocardii</taxon>
        <taxon>Amphioxiformes</taxon>
        <taxon>Branchiostomatidae</taxon>
        <taxon>Branchiostoma</taxon>
    </lineage>
</organism>
<dbReference type="PANTHER" id="PTHR25462:SF229">
    <property type="entry name" value="TRANSCRIPTION INTERMEDIARY FACTOR 1-BETA"/>
    <property type="match status" value="1"/>
</dbReference>
<comment type="caution">
    <text evidence="4">The sequence shown here is derived from an EMBL/GenBank/DDBJ whole genome shotgun (WGS) entry which is preliminary data.</text>
</comment>
<evidence type="ECO:0000256" key="2">
    <source>
        <dbReference type="PROSITE-ProRule" id="PRU00087"/>
    </source>
</evidence>
<dbReference type="GO" id="GO:0061630">
    <property type="term" value="F:ubiquitin protein ligase activity"/>
    <property type="evidence" value="ECO:0007669"/>
    <property type="project" value="TreeGrafter"/>
</dbReference>
<evidence type="ECO:0000313" key="4">
    <source>
        <dbReference type="EMBL" id="CAH1277227.1"/>
    </source>
</evidence>
<dbReference type="EMBL" id="CAKMNS010000208">
    <property type="protein sequence ID" value="CAH1277227.1"/>
    <property type="molecule type" value="Genomic_DNA"/>
</dbReference>
<dbReference type="OrthoDB" id="252722at2759"/>
<protein>
    <submittedName>
        <fullName evidence="4">TRIM71 protein</fullName>
    </submittedName>
</protein>